<dbReference type="InterPro" id="IPR038947">
    <property type="entry name" value="At3g27210-like"/>
</dbReference>
<feature type="compositionally biased region" description="Acidic residues" evidence="1">
    <location>
        <begin position="140"/>
        <end position="155"/>
    </location>
</feature>
<feature type="region of interest" description="Disordered" evidence="1">
    <location>
        <begin position="1"/>
        <end position="120"/>
    </location>
</feature>
<reference evidence="2 3" key="1">
    <citation type="submission" date="2024-02" db="EMBL/GenBank/DDBJ databases">
        <title>High-quality chromosome-scale genome assembly of Pensacola bahiagrass (Paspalum notatum Flugge var. saurae).</title>
        <authorList>
            <person name="Vega J.M."/>
            <person name="Podio M."/>
            <person name="Orjuela J."/>
            <person name="Siena L.A."/>
            <person name="Pessino S.C."/>
            <person name="Combes M.C."/>
            <person name="Mariac C."/>
            <person name="Albertini E."/>
            <person name="Pupilli F."/>
            <person name="Ortiz J.P.A."/>
            <person name="Leblanc O."/>
        </authorList>
    </citation>
    <scope>NUCLEOTIDE SEQUENCE [LARGE SCALE GENOMIC DNA]</scope>
    <source>
        <strain evidence="2">R1</strain>
        <tissue evidence="2">Leaf</tissue>
    </source>
</reference>
<feature type="compositionally biased region" description="Low complexity" evidence="1">
    <location>
        <begin position="30"/>
        <end position="41"/>
    </location>
</feature>
<accession>A0AAQ3X578</accession>
<organism evidence="2 3">
    <name type="scientific">Paspalum notatum var. saurae</name>
    <dbReference type="NCBI Taxonomy" id="547442"/>
    <lineage>
        <taxon>Eukaryota</taxon>
        <taxon>Viridiplantae</taxon>
        <taxon>Streptophyta</taxon>
        <taxon>Embryophyta</taxon>
        <taxon>Tracheophyta</taxon>
        <taxon>Spermatophyta</taxon>
        <taxon>Magnoliopsida</taxon>
        <taxon>Liliopsida</taxon>
        <taxon>Poales</taxon>
        <taxon>Poaceae</taxon>
        <taxon>PACMAD clade</taxon>
        <taxon>Panicoideae</taxon>
        <taxon>Andropogonodae</taxon>
        <taxon>Paspaleae</taxon>
        <taxon>Paspalinae</taxon>
        <taxon>Paspalum</taxon>
    </lineage>
</organism>
<dbReference type="Proteomes" id="UP001341281">
    <property type="component" value="Chromosome 07"/>
</dbReference>
<evidence type="ECO:0000256" key="1">
    <source>
        <dbReference type="SAM" id="MobiDB-lite"/>
    </source>
</evidence>
<feature type="compositionally biased region" description="Basic residues" evidence="1">
    <location>
        <begin position="42"/>
        <end position="52"/>
    </location>
</feature>
<feature type="region of interest" description="Disordered" evidence="1">
    <location>
        <begin position="136"/>
        <end position="179"/>
    </location>
</feature>
<dbReference type="AlphaFoldDB" id="A0AAQ3X578"/>
<dbReference type="PANTHER" id="PTHR34280:SF7">
    <property type="entry name" value="OS04G0380200 PROTEIN"/>
    <property type="match status" value="1"/>
</dbReference>
<feature type="compositionally biased region" description="Basic and acidic residues" evidence="1">
    <location>
        <begin position="65"/>
        <end position="78"/>
    </location>
</feature>
<keyword evidence="3" id="KW-1185">Reference proteome</keyword>
<sequence length="204" mass="23152">MGLRTVVGKGDAPSDDDDDARGGGGGGSGCPAPACCPLGRGRSNRRRRRRPRPPPPSPPPRRRGERKDESFFEARPWFDSDSEDDFHSVRGDFTPSRGSTPDHPKATFFSGRMPVDRLKPPVIQKKQRLLDLLQEKQHYDDDDDSVTDVSSELEDGAVHAEEHMKTSRSRKKSERTSRSGCFPSLVWKHRFTNYRKKRKEHKDK</sequence>
<name>A0AAQ3X578_PASNO</name>
<feature type="compositionally biased region" description="Basic and acidic residues" evidence="1">
    <location>
        <begin position="156"/>
        <end position="165"/>
    </location>
</feature>
<proteinExistence type="predicted"/>
<evidence type="ECO:0000313" key="3">
    <source>
        <dbReference type="Proteomes" id="UP001341281"/>
    </source>
</evidence>
<dbReference type="PANTHER" id="PTHR34280">
    <property type="entry name" value="OS01G0920100 PROTEIN"/>
    <property type="match status" value="1"/>
</dbReference>
<evidence type="ECO:0000313" key="2">
    <source>
        <dbReference type="EMBL" id="WVZ85256.1"/>
    </source>
</evidence>
<gene>
    <name evidence="2" type="ORF">U9M48_032203</name>
</gene>
<dbReference type="EMBL" id="CP144751">
    <property type="protein sequence ID" value="WVZ85256.1"/>
    <property type="molecule type" value="Genomic_DNA"/>
</dbReference>
<protein>
    <submittedName>
        <fullName evidence="2">Uncharacterized protein</fullName>
    </submittedName>
</protein>